<dbReference type="OrthoDB" id="9801186at2"/>
<protein>
    <submittedName>
        <fullName evidence="4">Alcohol dehydrogenase GroES domain-containing protein</fullName>
    </submittedName>
</protein>
<feature type="domain" description="Enoyl reductase (ER)" evidence="3">
    <location>
        <begin position="13"/>
        <end position="310"/>
    </location>
</feature>
<accession>F1YL55</accession>
<organism evidence="4 5">
    <name type="scientific">Gordonia neofelifaecis NRRL B-59395</name>
    <dbReference type="NCBI Taxonomy" id="644548"/>
    <lineage>
        <taxon>Bacteria</taxon>
        <taxon>Bacillati</taxon>
        <taxon>Actinomycetota</taxon>
        <taxon>Actinomycetes</taxon>
        <taxon>Mycobacteriales</taxon>
        <taxon>Gordoniaceae</taxon>
        <taxon>Gordonia</taxon>
    </lineage>
</organism>
<evidence type="ECO:0000313" key="5">
    <source>
        <dbReference type="Proteomes" id="UP000035065"/>
    </source>
</evidence>
<evidence type="ECO:0000313" key="4">
    <source>
        <dbReference type="EMBL" id="EGD54515.1"/>
    </source>
</evidence>
<sequence>MTGIKWVANGFDGLENFAAVPCEAAAPSAGEVSIRVTASGVNPADLKHVRRQSDPAVLPIPIGYEIAGVVTAVGADTEIGSGDVAVGDRVAAFRVAGGYASETTVPASKAFALAESVPDDQAAALLLAGCTAADMLHRSGAASGDTILVHGASGAVGAILLQLARIAGVRVIGTCGPQRFEAVTRFGGIPVAYGPGLADRVRQAVGGPVVAALDAAGGTEATEVSLELVQDRSRIITAVEHQAAADRGFIAVSGMAPDSVAYRDGVRGELLGLLAAGELTVPIARTFPLSEAVEALRLVASGHAGGKVVLLPG</sequence>
<dbReference type="Proteomes" id="UP000035065">
    <property type="component" value="Unassembled WGS sequence"/>
</dbReference>
<evidence type="ECO:0000256" key="1">
    <source>
        <dbReference type="ARBA" id="ARBA00022857"/>
    </source>
</evidence>
<dbReference type="Pfam" id="PF08240">
    <property type="entry name" value="ADH_N"/>
    <property type="match status" value="1"/>
</dbReference>
<keyword evidence="1" id="KW-0521">NADP</keyword>
<dbReference type="Gene3D" id="3.40.50.720">
    <property type="entry name" value="NAD(P)-binding Rossmann-like Domain"/>
    <property type="match status" value="1"/>
</dbReference>
<dbReference type="InterPro" id="IPR011032">
    <property type="entry name" value="GroES-like_sf"/>
</dbReference>
<dbReference type="SUPFAM" id="SSF51735">
    <property type="entry name" value="NAD(P)-binding Rossmann-fold domains"/>
    <property type="match status" value="1"/>
</dbReference>
<proteinExistence type="predicted"/>
<dbReference type="InterPro" id="IPR020843">
    <property type="entry name" value="ER"/>
</dbReference>
<dbReference type="Pfam" id="PF13602">
    <property type="entry name" value="ADH_zinc_N_2"/>
    <property type="match status" value="1"/>
</dbReference>
<evidence type="ECO:0000259" key="3">
    <source>
        <dbReference type="SMART" id="SM00829"/>
    </source>
</evidence>
<reference evidence="4 5" key="1">
    <citation type="journal article" date="2011" name="J. Bacteriol.">
        <title>Draft Genome Sequence of Gordonia neofelifaecis NRRL B-59395, a Cholesterol-Degrading Actinomycete.</title>
        <authorList>
            <person name="Ge F."/>
            <person name="Li W."/>
            <person name="Chen G."/>
            <person name="Liu Y."/>
            <person name="Zhang G."/>
            <person name="Yong B."/>
            <person name="Wang Q."/>
            <person name="Wang N."/>
            <person name="Huang Z."/>
            <person name="Li W."/>
            <person name="Wang J."/>
            <person name="Wu C."/>
            <person name="Xie Q."/>
            <person name="Liu G."/>
        </authorList>
    </citation>
    <scope>NUCLEOTIDE SEQUENCE [LARGE SCALE GENOMIC DNA]</scope>
    <source>
        <strain evidence="4 5">NRRL B-59395</strain>
    </source>
</reference>
<evidence type="ECO:0000256" key="2">
    <source>
        <dbReference type="ARBA" id="ARBA00023002"/>
    </source>
</evidence>
<dbReference type="CDD" id="cd05289">
    <property type="entry name" value="MDR_like_2"/>
    <property type="match status" value="1"/>
</dbReference>
<dbReference type="RefSeq" id="WP_009679818.1">
    <property type="nucleotide sequence ID" value="NZ_AEUD01000011.1"/>
</dbReference>
<keyword evidence="5" id="KW-1185">Reference proteome</keyword>
<dbReference type="Gene3D" id="3.90.180.10">
    <property type="entry name" value="Medium-chain alcohol dehydrogenases, catalytic domain"/>
    <property type="match status" value="1"/>
</dbReference>
<gene>
    <name evidence="4" type="ORF">SCNU_13063</name>
</gene>
<dbReference type="InterPro" id="IPR036291">
    <property type="entry name" value="NAD(P)-bd_dom_sf"/>
</dbReference>
<dbReference type="SUPFAM" id="SSF50129">
    <property type="entry name" value="GroES-like"/>
    <property type="match status" value="1"/>
</dbReference>
<dbReference type="GO" id="GO:0016651">
    <property type="term" value="F:oxidoreductase activity, acting on NAD(P)H"/>
    <property type="evidence" value="ECO:0007669"/>
    <property type="project" value="TreeGrafter"/>
</dbReference>
<dbReference type="STRING" id="644548.SCNU_13063"/>
<dbReference type="InterPro" id="IPR013154">
    <property type="entry name" value="ADH-like_N"/>
</dbReference>
<dbReference type="SMART" id="SM00829">
    <property type="entry name" value="PKS_ER"/>
    <property type="match status" value="1"/>
</dbReference>
<dbReference type="EMBL" id="AEUD01000011">
    <property type="protein sequence ID" value="EGD54515.1"/>
    <property type="molecule type" value="Genomic_DNA"/>
</dbReference>
<comment type="caution">
    <text evidence="4">The sequence shown here is derived from an EMBL/GenBank/DDBJ whole genome shotgun (WGS) entry which is preliminary data.</text>
</comment>
<dbReference type="AlphaFoldDB" id="F1YL55"/>
<dbReference type="PANTHER" id="PTHR48106">
    <property type="entry name" value="QUINONE OXIDOREDUCTASE PIG3-RELATED"/>
    <property type="match status" value="1"/>
</dbReference>
<dbReference type="GO" id="GO:0070402">
    <property type="term" value="F:NADPH binding"/>
    <property type="evidence" value="ECO:0007669"/>
    <property type="project" value="TreeGrafter"/>
</dbReference>
<keyword evidence="2" id="KW-0560">Oxidoreductase</keyword>
<dbReference type="eggNOG" id="COG0604">
    <property type="taxonomic scope" value="Bacteria"/>
</dbReference>
<name>F1YL55_9ACTN</name>